<evidence type="ECO:0000256" key="7">
    <source>
        <dbReference type="ARBA" id="ARBA00022729"/>
    </source>
</evidence>
<comment type="similarity">
    <text evidence="4">Belongs to the alpha-class carbonic anhydrase family.</text>
</comment>
<dbReference type="AlphaFoldDB" id="A0A2P5FTS7"/>
<dbReference type="GO" id="GO:0004089">
    <property type="term" value="F:carbonate dehydratase activity"/>
    <property type="evidence" value="ECO:0007669"/>
    <property type="project" value="UniProtKB-UniRule"/>
</dbReference>
<feature type="region of interest" description="Disordered" evidence="13">
    <location>
        <begin position="1"/>
        <end position="23"/>
    </location>
</feature>
<keyword evidence="9" id="KW-0325">Glycoprotein</keyword>
<gene>
    <name evidence="15" type="ORF">TorRG33x02_029620</name>
</gene>
<comment type="similarity">
    <text evidence="12">Belongs to the alpha-carbonic anhydrase family.</text>
</comment>
<sequence>MIAEDEREFNYEQGSERGPTRWGEIRPEWSACSNGTMQSPIDLLDQRVEVVSKLERIKTNYKPSNATLKNRGHDMMLKWKSGDAGYIEINGTQYFLQQCHWHSPSEHTINGNKFDLELHAVHESQTGEVVVIGIIYQIGESDSFLSSIEDHLDAVSDTEEQTVIGAVDPKKIRIGSRRYYKYIGSLTVPPCTQNVVWIIAKQVRTVTREQVSHLRVAVHDDSDTNARPTQQINGRSVKLYSEEEENEDD</sequence>
<comment type="function">
    <text evidence="2 12">Reversible hydration of carbon dioxide.</text>
</comment>
<evidence type="ECO:0000256" key="11">
    <source>
        <dbReference type="ARBA" id="ARBA00048348"/>
    </source>
</evidence>
<dbReference type="InParanoid" id="A0A2P5FTS7"/>
<evidence type="ECO:0000256" key="1">
    <source>
        <dbReference type="ARBA" id="ARBA00001947"/>
    </source>
</evidence>
<evidence type="ECO:0000256" key="6">
    <source>
        <dbReference type="ARBA" id="ARBA00022723"/>
    </source>
</evidence>
<evidence type="ECO:0000259" key="14">
    <source>
        <dbReference type="PROSITE" id="PS51144"/>
    </source>
</evidence>
<keyword evidence="7" id="KW-0732">Signal</keyword>
<comment type="subcellular location">
    <subcellularLocation>
        <location evidence="3">Plastid</location>
        <location evidence="3">Chloroplast stroma</location>
    </subcellularLocation>
</comment>
<evidence type="ECO:0000256" key="10">
    <source>
        <dbReference type="ARBA" id="ARBA00023239"/>
    </source>
</evidence>
<dbReference type="PROSITE" id="PS00162">
    <property type="entry name" value="ALPHA_CA_1"/>
    <property type="match status" value="1"/>
</dbReference>
<dbReference type="SUPFAM" id="SSF51069">
    <property type="entry name" value="Carbonic anhydrase"/>
    <property type="match status" value="1"/>
</dbReference>
<dbReference type="SMART" id="SM01057">
    <property type="entry name" value="Carb_anhydrase"/>
    <property type="match status" value="1"/>
</dbReference>
<dbReference type="PROSITE" id="PS51144">
    <property type="entry name" value="ALPHA_CA_2"/>
    <property type="match status" value="1"/>
</dbReference>
<keyword evidence="6 12" id="KW-0479">Metal-binding</keyword>
<evidence type="ECO:0000256" key="12">
    <source>
        <dbReference type="RuleBase" id="RU367011"/>
    </source>
</evidence>
<reference evidence="16" key="1">
    <citation type="submission" date="2016-06" db="EMBL/GenBank/DDBJ databases">
        <title>Parallel loss of symbiosis genes in relatives of nitrogen-fixing non-legume Parasponia.</title>
        <authorList>
            <person name="Van Velzen R."/>
            <person name="Holmer R."/>
            <person name="Bu F."/>
            <person name="Rutten L."/>
            <person name="Van Zeijl A."/>
            <person name="Liu W."/>
            <person name="Santuari L."/>
            <person name="Cao Q."/>
            <person name="Sharma T."/>
            <person name="Shen D."/>
            <person name="Roswanjaya Y."/>
            <person name="Wardhani T."/>
            <person name="Kalhor M.S."/>
            <person name="Jansen J."/>
            <person name="Van den Hoogen J."/>
            <person name="Gungor B."/>
            <person name="Hartog M."/>
            <person name="Hontelez J."/>
            <person name="Verver J."/>
            <person name="Yang W.-C."/>
            <person name="Schijlen E."/>
            <person name="Repin R."/>
            <person name="Schilthuizen M."/>
            <person name="Schranz E."/>
            <person name="Heidstra R."/>
            <person name="Miyata K."/>
            <person name="Fedorova E."/>
            <person name="Kohlen W."/>
            <person name="Bisseling T."/>
            <person name="Smit S."/>
            <person name="Geurts R."/>
        </authorList>
    </citation>
    <scope>NUCLEOTIDE SEQUENCE [LARGE SCALE GENOMIC DNA]</scope>
    <source>
        <strain evidence="16">cv. RG33-2</strain>
    </source>
</reference>
<dbReference type="EC" id="4.2.1.1" evidence="5 12"/>
<evidence type="ECO:0000313" key="15">
    <source>
        <dbReference type="EMBL" id="POO01208.1"/>
    </source>
</evidence>
<dbReference type="Proteomes" id="UP000237000">
    <property type="component" value="Unassembled WGS sequence"/>
</dbReference>
<feature type="compositionally biased region" description="Polar residues" evidence="13">
    <location>
        <begin position="225"/>
        <end position="234"/>
    </location>
</feature>
<evidence type="ECO:0000313" key="16">
    <source>
        <dbReference type="Proteomes" id="UP000237000"/>
    </source>
</evidence>
<dbReference type="Pfam" id="PF00194">
    <property type="entry name" value="Carb_anhydrase"/>
    <property type="match status" value="1"/>
</dbReference>
<dbReference type="OrthoDB" id="429145at2759"/>
<evidence type="ECO:0000256" key="13">
    <source>
        <dbReference type="SAM" id="MobiDB-lite"/>
    </source>
</evidence>
<dbReference type="InterPro" id="IPR041891">
    <property type="entry name" value="Alpha_CA_prokaryot-like"/>
</dbReference>
<comment type="caution">
    <text evidence="15">The sequence shown here is derived from an EMBL/GenBank/DDBJ whole genome shotgun (WGS) entry which is preliminary data.</text>
</comment>
<keyword evidence="10 12" id="KW-0456">Lyase</keyword>
<evidence type="ECO:0000256" key="4">
    <source>
        <dbReference type="ARBA" id="ARBA00006365"/>
    </source>
</evidence>
<dbReference type="Gene3D" id="3.10.200.10">
    <property type="entry name" value="Alpha carbonic anhydrase"/>
    <property type="match status" value="1"/>
</dbReference>
<evidence type="ECO:0000256" key="9">
    <source>
        <dbReference type="ARBA" id="ARBA00023180"/>
    </source>
</evidence>
<dbReference type="FunFam" id="3.10.200.10:FF:000007">
    <property type="entry name" value="Alpha carbonic anhydrase 3"/>
    <property type="match status" value="1"/>
</dbReference>
<feature type="domain" description="Alpha-carbonic anhydrase" evidence="14">
    <location>
        <begin position="7"/>
        <end position="241"/>
    </location>
</feature>
<dbReference type="InterPro" id="IPR023561">
    <property type="entry name" value="Carbonic_anhydrase_a-class"/>
</dbReference>
<proteinExistence type="inferred from homology"/>
<dbReference type="InterPro" id="IPR018338">
    <property type="entry name" value="Carbonic_anhydrase_a-class_CS"/>
</dbReference>
<organism evidence="15 16">
    <name type="scientific">Trema orientale</name>
    <name type="common">Charcoal tree</name>
    <name type="synonym">Celtis orientalis</name>
    <dbReference type="NCBI Taxonomy" id="63057"/>
    <lineage>
        <taxon>Eukaryota</taxon>
        <taxon>Viridiplantae</taxon>
        <taxon>Streptophyta</taxon>
        <taxon>Embryophyta</taxon>
        <taxon>Tracheophyta</taxon>
        <taxon>Spermatophyta</taxon>
        <taxon>Magnoliopsida</taxon>
        <taxon>eudicotyledons</taxon>
        <taxon>Gunneridae</taxon>
        <taxon>Pentapetalae</taxon>
        <taxon>rosids</taxon>
        <taxon>fabids</taxon>
        <taxon>Rosales</taxon>
        <taxon>Cannabaceae</taxon>
        <taxon>Trema</taxon>
    </lineage>
</organism>
<dbReference type="GO" id="GO:0006730">
    <property type="term" value="P:one-carbon metabolic process"/>
    <property type="evidence" value="ECO:0007669"/>
    <property type="project" value="TreeGrafter"/>
</dbReference>
<evidence type="ECO:0000256" key="5">
    <source>
        <dbReference type="ARBA" id="ARBA00012925"/>
    </source>
</evidence>
<comment type="catalytic activity">
    <reaction evidence="11 12">
        <text>hydrogencarbonate + H(+) = CO2 + H2O</text>
        <dbReference type="Rhea" id="RHEA:10748"/>
        <dbReference type="ChEBI" id="CHEBI:15377"/>
        <dbReference type="ChEBI" id="CHEBI:15378"/>
        <dbReference type="ChEBI" id="CHEBI:16526"/>
        <dbReference type="ChEBI" id="CHEBI:17544"/>
        <dbReference type="EC" id="4.2.1.1"/>
    </reaction>
</comment>
<dbReference type="EMBL" id="JXTC01000009">
    <property type="protein sequence ID" value="POO01208.1"/>
    <property type="molecule type" value="Genomic_DNA"/>
</dbReference>
<feature type="region of interest" description="Disordered" evidence="13">
    <location>
        <begin position="219"/>
        <end position="249"/>
    </location>
</feature>
<dbReference type="GO" id="GO:0009570">
    <property type="term" value="C:chloroplast stroma"/>
    <property type="evidence" value="ECO:0007669"/>
    <property type="project" value="UniProtKB-SubCell"/>
</dbReference>
<dbReference type="InterPro" id="IPR001148">
    <property type="entry name" value="CA_dom"/>
</dbReference>
<protein>
    <recommendedName>
        <fullName evidence="5 12">Carbonic anhydrase</fullName>
        <ecNumber evidence="5 12">4.2.1.1</ecNumber>
    </recommendedName>
</protein>
<dbReference type="PANTHER" id="PTHR18952:SF208">
    <property type="entry name" value="CARBONIC ANHYDRASE XA-RELATED"/>
    <property type="match status" value="1"/>
</dbReference>
<name>A0A2P5FTS7_TREOI</name>
<dbReference type="STRING" id="63057.A0A2P5FTS7"/>
<dbReference type="PANTHER" id="PTHR18952">
    <property type="entry name" value="CARBONIC ANHYDRASE"/>
    <property type="match status" value="1"/>
</dbReference>
<evidence type="ECO:0000256" key="8">
    <source>
        <dbReference type="ARBA" id="ARBA00022833"/>
    </source>
</evidence>
<evidence type="ECO:0000256" key="3">
    <source>
        <dbReference type="ARBA" id="ARBA00004470"/>
    </source>
</evidence>
<comment type="cofactor">
    <cofactor evidence="1 12">
        <name>Zn(2+)</name>
        <dbReference type="ChEBI" id="CHEBI:29105"/>
    </cofactor>
</comment>
<keyword evidence="8 12" id="KW-0862">Zinc</keyword>
<evidence type="ECO:0000256" key="2">
    <source>
        <dbReference type="ARBA" id="ARBA00002904"/>
    </source>
</evidence>
<dbReference type="InterPro" id="IPR036398">
    <property type="entry name" value="CA_dom_sf"/>
</dbReference>
<accession>A0A2P5FTS7</accession>
<dbReference type="GO" id="GO:0008270">
    <property type="term" value="F:zinc ion binding"/>
    <property type="evidence" value="ECO:0007669"/>
    <property type="project" value="UniProtKB-UniRule"/>
</dbReference>
<keyword evidence="16" id="KW-1185">Reference proteome</keyword>
<feature type="compositionally biased region" description="Basic and acidic residues" evidence="13">
    <location>
        <begin position="8"/>
        <end position="23"/>
    </location>
</feature>
<dbReference type="CDD" id="cd03124">
    <property type="entry name" value="alpha_CA_prokaryotic_like"/>
    <property type="match status" value="1"/>
</dbReference>